<name>A0A1I2FE48_9BACT</name>
<gene>
    <name evidence="9" type="primary">lspA</name>
    <name evidence="12" type="ORF">SAMN04488541_101355</name>
</gene>
<dbReference type="EMBL" id="FONY01000013">
    <property type="protein sequence ID" value="SFF02850.1"/>
    <property type="molecule type" value="Genomic_DNA"/>
</dbReference>
<dbReference type="GO" id="GO:0004190">
    <property type="term" value="F:aspartic-type endopeptidase activity"/>
    <property type="evidence" value="ECO:0007669"/>
    <property type="project" value="UniProtKB-UniRule"/>
</dbReference>
<proteinExistence type="inferred from homology"/>
<dbReference type="GO" id="GO:0006508">
    <property type="term" value="P:proteolysis"/>
    <property type="evidence" value="ECO:0007669"/>
    <property type="project" value="UniProtKB-KW"/>
</dbReference>
<comment type="similarity">
    <text evidence="1 9 10">Belongs to the peptidase A8 family.</text>
</comment>
<dbReference type="EC" id="3.4.23.36" evidence="9"/>
<protein>
    <recommendedName>
        <fullName evidence="9">Lipoprotein signal peptidase</fullName>
        <ecNumber evidence="9">3.4.23.36</ecNumber>
    </recommendedName>
    <alternativeName>
        <fullName evidence="9">Prolipoprotein signal peptidase</fullName>
    </alternativeName>
    <alternativeName>
        <fullName evidence="9">Signal peptidase II</fullName>
        <shortName evidence="9">SPase II</shortName>
    </alternativeName>
</protein>
<evidence type="ECO:0000256" key="3">
    <source>
        <dbReference type="ARBA" id="ARBA00022670"/>
    </source>
</evidence>
<evidence type="ECO:0000256" key="11">
    <source>
        <dbReference type="SAM" id="MobiDB-lite"/>
    </source>
</evidence>
<feature type="transmembrane region" description="Helical" evidence="9">
    <location>
        <begin position="64"/>
        <end position="82"/>
    </location>
</feature>
<feature type="transmembrane region" description="Helical" evidence="9">
    <location>
        <begin position="166"/>
        <end position="187"/>
    </location>
</feature>
<keyword evidence="6 9" id="KW-0378">Hydrolase</keyword>
<feature type="region of interest" description="Disordered" evidence="11">
    <location>
        <begin position="212"/>
        <end position="235"/>
    </location>
</feature>
<dbReference type="HAMAP" id="MF_00161">
    <property type="entry name" value="LspA"/>
    <property type="match status" value="1"/>
</dbReference>
<reference evidence="12 13" key="1">
    <citation type="submission" date="2016-10" db="EMBL/GenBank/DDBJ databases">
        <authorList>
            <person name="de Groot N.N."/>
        </authorList>
    </citation>
    <scope>NUCLEOTIDE SEQUENCE [LARGE SCALE GENOMIC DNA]</scope>
    <source>
        <strain>GEY</strain>
        <strain evidence="13">DSM 9560</strain>
    </source>
</reference>
<keyword evidence="4 9" id="KW-0812">Transmembrane</keyword>
<keyword evidence="13" id="KW-1185">Reference proteome</keyword>
<dbReference type="STRING" id="1003.SAMN04488541_101355"/>
<dbReference type="Pfam" id="PF01252">
    <property type="entry name" value="Peptidase_A8"/>
    <property type="match status" value="1"/>
</dbReference>
<evidence type="ECO:0000256" key="8">
    <source>
        <dbReference type="ARBA" id="ARBA00023136"/>
    </source>
</evidence>
<feature type="active site" evidence="9">
    <location>
        <position position="174"/>
    </location>
</feature>
<evidence type="ECO:0000256" key="4">
    <source>
        <dbReference type="ARBA" id="ARBA00022692"/>
    </source>
</evidence>
<accession>A0A1I2FE48</accession>
<dbReference type="OrthoDB" id="9810259at2"/>
<feature type="compositionally biased region" description="Polar residues" evidence="11">
    <location>
        <begin position="216"/>
        <end position="235"/>
    </location>
</feature>
<evidence type="ECO:0000313" key="12">
    <source>
        <dbReference type="EMBL" id="SFF02850.1"/>
    </source>
</evidence>
<keyword evidence="2 9" id="KW-1003">Cell membrane</keyword>
<dbReference type="PRINTS" id="PR00781">
    <property type="entry name" value="LIPOSIGPTASE"/>
</dbReference>
<comment type="subcellular location">
    <subcellularLocation>
        <location evidence="9">Cell membrane</location>
        <topology evidence="9">Multi-pass membrane protein</topology>
    </subcellularLocation>
</comment>
<evidence type="ECO:0000256" key="9">
    <source>
        <dbReference type="HAMAP-Rule" id="MF_00161"/>
    </source>
</evidence>
<dbReference type="PANTHER" id="PTHR33695">
    <property type="entry name" value="LIPOPROTEIN SIGNAL PEPTIDASE"/>
    <property type="match status" value="1"/>
</dbReference>
<feature type="transmembrane region" description="Helical" evidence="9">
    <location>
        <begin position="94"/>
        <end position="118"/>
    </location>
</feature>
<evidence type="ECO:0000256" key="6">
    <source>
        <dbReference type="ARBA" id="ARBA00022801"/>
    </source>
</evidence>
<dbReference type="RefSeq" id="WP_091544058.1">
    <property type="nucleotide sequence ID" value="NZ_FONY01000013.1"/>
</dbReference>
<feature type="active site" evidence="9">
    <location>
        <position position="141"/>
    </location>
</feature>
<sequence>MKYLKYYLLAISVILIDQIVKLTIHHYMIEGEEIVVLGDWLKLHYTTNPGMAFGLEFGSEYGKLGLTFFRLLAMTAIGYFLYRAAKKEIYHPGFLWCVALILGGAIGNVIDSTFYGYFLDNAPFTENPPPFYPWFHGKVIDMFYVDLWEGEVPENIPLIGGNRYSLWPIFNVADASIFIGVALILVLQRKFFPAHHHESKPIIHAATEESTDIAHANNSEEQNPSLEISDKPVTS</sequence>
<comment type="function">
    <text evidence="9">This protein specifically catalyzes the removal of signal peptides from prolipoproteins.</text>
</comment>
<keyword evidence="8 9" id="KW-0472">Membrane</keyword>
<dbReference type="Proteomes" id="UP000199513">
    <property type="component" value="Unassembled WGS sequence"/>
</dbReference>
<evidence type="ECO:0000313" key="13">
    <source>
        <dbReference type="Proteomes" id="UP000199513"/>
    </source>
</evidence>
<evidence type="ECO:0000256" key="10">
    <source>
        <dbReference type="RuleBase" id="RU004181"/>
    </source>
</evidence>
<organism evidence="12 13">
    <name type="scientific">Thermoflexibacter ruber</name>
    <dbReference type="NCBI Taxonomy" id="1003"/>
    <lineage>
        <taxon>Bacteria</taxon>
        <taxon>Pseudomonadati</taxon>
        <taxon>Bacteroidota</taxon>
        <taxon>Cytophagia</taxon>
        <taxon>Cytophagales</taxon>
        <taxon>Thermoflexibacteraceae</taxon>
        <taxon>Thermoflexibacter</taxon>
    </lineage>
</organism>
<comment type="catalytic activity">
    <reaction evidence="9">
        <text>Release of signal peptides from bacterial membrane prolipoproteins. Hydrolyzes -Xaa-Yaa-Zaa-|-(S,diacylglyceryl)Cys-, in which Xaa is hydrophobic (preferably Leu), and Yaa (Ala or Ser) and Zaa (Gly or Ala) have small, neutral side chains.</text>
        <dbReference type="EC" id="3.4.23.36"/>
    </reaction>
</comment>
<comment type="pathway">
    <text evidence="9">Protein modification; lipoprotein biosynthesis (signal peptide cleavage).</text>
</comment>
<evidence type="ECO:0000256" key="1">
    <source>
        <dbReference type="ARBA" id="ARBA00006139"/>
    </source>
</evidence>
<dbReference type="AlphaFoldDB" id="A0A1I2FE48"/>
<dbReference type="PANTHER" id="PTHR33695:SF1">
    <property type="entry name" value="LIPOPROTEIN SIGNAL PEPTIDASE"/>
    <property type="match status" value="1"/>
</dbReference>
<dbReference type="InterPro" id="IPR001872">
    <property type="entry name" value="Peptidase_A8"/>
</dbReference>
<keyword evidence="5 9" id="KW-0064">Aspartyl protease</keyword>
<keyword evidence="7 9" id="KW-1133">Transmembrane helix</keyword>
<dbReference type="GO" id="GO:0005886">
    <property type="term" value="C:plasma membrane"/>
    <property type="evidence" value="ECO:0007669"/>
    <property type="project" value="UniProtKB-SubCell"/>
</dbReference>
<evidence type="ECO:0000256" key="7">
    <source>
        <dbReference type="ARBA" id="ARBA00022989"/>
    </source>
</evidence>
<feature type="transmembrane region" description="Helical" evidence="9">
    <location>
        <begin position="7"/>
        <end position="29"/>
    </location>
</feature>
<keyword evidence="3 9" id="KW-0645">Protease</keyword>
<dbReference type="UniPathway" id="UPA00665"/>
<evidence type="ECO:0000256" key="2">
    <source>
        <dbReference type="ARBA" id="ARBA00022475"/>
    </source>
</evidence>
<evidence type="ECO:0000256" key="5">
    <source>
        <dbReference type="ARBA" id="ARBA00022750"/>
    </source>
</evidence>
<dbReference type="NCBIfam" id="NF011369">
    <property type="entry name" value="PRK14788.1"/>
    <property type="match status" value="1"/>
</dbReference>